<name>A0A1R3KK47_COCAP</name>
<dbReference type="Gramene" id="OMP07461">
    <property type="protein sequence ID" value="OMP07461"/>
    <property type="gene ID" value="CCACVL1_01298"/>
</dbReference>
<evidence type="ECO:0000313" key="2">
    <source>
        <dbReference type="Proteomes" id="UP000188268"/>
    </source>
</evidence>
<dbReference type="EMBL" id="AWWV01004408">
    <property type="protein sequence ID" value="OMP07461.1"/>
    <property type="molecule type" value="Genomic_DNA"/>
</dbReference>
<reference evidence="1 2" key="1">
    <citation type="submission" date="2013-09" db="EMBL/GenBank/DDBJ databases">
        <title>Corchorus capsularis genome sequencing.</title>
        <authorList>
            <person name="Alam M."/>
            <person name="Haque M.S."/>
            <person name="Islam M.S."/>
            <person name="Emdad E.M."/>
            <person name="Islam M.M."/>
            <person name="Ahmed B."/>
            <person name="Halim A."/>
            <person name="Hossen Q.M.M."/>
            <person name="Hossain M.Z."/>
            <person name="Ahmed R."/>
            <person name="Khan M.M."/>
            <person name="Islam R."/>
            <person name="Rashid M.M."/>
            <person name="Khan S.A."/>
            <person name="Rahman M.S."/>
            <person name="Alam M."/>
        </authorList>
    </citation>
    <scope>NUCLEOTIDE SEQUENCE [LARGE SCALE GENOMIC DNA]</scope>
    <source>
        <strain evidence="2">cv. CVL-1</strain>
        <tissue evidence="1">Whole seedling</tissue>
    </source>
</reference>
<evidence type="ECO:0000313" key="1">
    <source>
        <dbReference type="EMBL" id="OMP07461.1"/>
    </source>
</evidence>
<dbReference type="AlphaFoldDB" id="A0A1R3KK47"/>
<organism evidence="1 2">
    <name type="scientific">Corchorus capsularis</name>
    <name type="common">Jute</name>
    <dbReference type="NCBI Taxonomy" id="210143"/>
    <lineage>
        <taxon>Eukaryota</taxon>
        <taxon>Viridiplantae</taxon>
        <taxon>Streptophyta</taxon>
        <taxon>Embryophyta</taxon>
        <taxon>Tracheophyta</taxon>
        <taxon>Spermatophyta</taxon>
        <taxon>Magnoliopsida</taxon>
        <taxon>eudicotyledons</taxon>
        <taxon>Gunneridae</taxon>
        <taxon>Pentapetalae</taxon>
        <taxon>rosids</taxon>
        <taxon>malvids</taxon>
        <taxon>Malvales</taxon>
        <taxon>Malvaceae</taxon>
        <taxon>Grewioideae</taxon>
        <taxon>Apeibeae</taxon>
        <taxon>Corchorus</taxon>
    </lineage>
</organism>
<sequence>MTGFEPVTFCTQNKRATKLRYIPFNWSTMSL</sequence>
<gene>
    <name evidence="1" type="ORF">CCACVL1_01298</name>
</gene>
<keyword evidence="2" id="KW-1185">Reference proteome</keyword>
<comment type="caution">
    <text evidence="1">The sequence shown here is derived from an EMBL/GenBank/DDBJ whole genome shotgun (WGS) entry which is preliminary data.</text>
</comment>
<dbReference type="Proteomes" id="UP000188268">
    <property type="component" value="Unassembled WGS sequence"/>
</dbReference>
<dbReference type="OrthoDB" id="1839437at2759"/>
<proteinExistence type="predicted"/>
<protein>
    <submittedName>
        <fullName evidence="1">Uncharacterized protein</fullName>
    </submittedName>
</protein>
<accession>A0A1R3KK47</accession>